<sequence>MASAHPSPDTARGEWNGAAKLAVIPLGRVFEAVRLPERVVHRAVASADRDTVSDRLARCLSGAPVIHDPGFRRYYALVPPGTAQMWCAPVAECLGEGTYLGVPRADRTAFDEQTRASFWAVPLLRPGRLGMVVDVLALAMAGRCPSEENDES</sequence>
<proteinExistence type="predicted"/>
<name>A0ABX8G4P4_9ACTN</name>
<reference evidence="2" key="1">
    <citation type="submission" date="2021-05" db="EMBL/GenBank/DDBJ databases">
        <title>Direct Submission.</title>
        <authorList>
            <person name="Li K."/>
            <person name="Gao J."/>
        </authorList>
    </citation>
    <scope>NUCLEOTIDE SEQUENCE [LARGE SCALE GENOMIC DNA]</scope>
    <source>
        <strain evidence="2">MG62</strain>
    </source>
</reference>
<dbReference type="EMBL" id="CP075896">
    <property type="protein sequence ID" value="QWB28349.1"/>
    <property type="molecule type" value="Genomic_DNA"/>
</dbReference>
<protein>
    <recommendedName>
        <fullName evidence="3">GAF domain-containing protein</fullName>
    </recommendedName>
</protein>
<dbReference type="Proteomes" id="UP000679629">
    <property type="component" value="Chromosome"/>
</dbReference>
<evidence type="ECO:0000313" key="1">
    <source>
        <dbReference type="EMBL" id="QWB28349.1"/>
    </source>
</evidence>
<accession>A0ABX8G4P4</accession>
<keyword evidence="2" id="KW-1185">Reference proteome</keyword>
<organism evidence="1 2">
    <name type="scientific">Streptomyces koelreuteriae</name>
    <dbReference type="NCBI Taxonomy" id="2838015"/>
    <lineage>
        <taxon>Bacteria</taxon>
        <taxon>Bacillati</taxon>
        <taxon>Actinomycetota</taxon>
        <taxon>Actinomycetes</taxon>
        <taxon>Kitasatosporales</taxon>
        <taxon>Streptomycetaceae</taxon>
        <taxon>Streptomyces</taxon>
    </lineage>
</organism>
<evidence type="ECO:0000313" key="2">
    <source>
        <dbReference type="Proteomes" id="UP000679629"/>
    </source>
</evidence>
<evidence type="ECO:0008006" key="3">
    <source>
        <dbReference type="Google" id="ProtNLM"/>
    </source>
</evidence>
<gene>
    <name evidence="1" type="ORF">KJK29_20530</name>
</gene>